<feature type="non-terminal residue" evidence="1">
    <location>
        <position position="126"/>
    </location>
</feature>
<gene>
    <name evidence="1" type="ORF">CC80DRAFT_382297</name>
</gene>
<dbReference type="OrthoDB" id="3932329at2759"/>
<dbReference type="Proteomes" id="UP000800035">
    <property type="component" value="Unassembled WGS sequence"/>
</dbReference>
<accession>A0A6A5TW71</accession>
<keyword evidence="2" id="KW-1185">Reference proteome</keyword>
<evidence type="ECO:0008006" key="3">
    <source>
        <dbReference type="Google" id="ProtNLM"/>
    </source>
</evidence>
<organism evidence="1 2">
    <name type="scientific">Byssothecium circinans</name>
    <dbReference type="NCBI Taxonomy" id="147558"/>
    <lineage>
        <taxon>Eukaryota</taxon>
        <taxon>Fungi</taxon>
        <taxon>Dikarya</taxon>
        <taxon>Ascomycota</taxon>
        <taxon>Pezizomycotina</taxon>
        <taxon>Dothideomycetes</taxon>
        <taxon>Pleosporomycetidae</taxon>
        <taxon>Pleosporales</taxon>
        <taxon>Massarineae</taxon>
        <taxon>Massarinaceae</taxon>
        <taxon>Byssothecium</taxon>
    </lineage>
</organism>
<dbReference type="EMBL" id="ML976990">
    <property type="protein sequence ID" value="KAF1957143.1"/>
    <property type="molecule type" value="Genomic_DNA"/>
</dbReference>
<feature type="non-terminal residue" evidence="1">
    <location>
        <position position="1"/>
    </location>
</feature>
<name>A0A6A5TW71_9PLEO</name>
<evidence type="ECO:0000313" key="1">
    <source>
        <dbReference type="EMBL" id="KAF1957143.1"/>
    </source>
</evidence>
<sequence length="126" mass="14315">GLEALPAELLDMVVADMSFPQKIALRSCSKLLEYNIPLDQAFWRKHMIDGTAVPYLPPLDPKQCPNVRCTDDNDVGLEWDWGGLFSLFSNKSRVLEALNGDPSDSNPLRNLPMPIWNRCRIWMIAE</sequence>
<proteinExistence type="predicted"/>
<protein>
    <recommendedName>
        <fullName evidence="3">F-box domain-containing protein</fullName>
    </recommendedName>
</protein>
<evidence type="ECO:0000313" key="2">
    <source>
        <dbReference type="Proteomes" id="UP000800035"/>
    </source>
</evidence>
<dbReference type="AlphaFoldDB" id="A0A6A5TW71"/>
<reference evidence="1" key="1">
    <citation type="journal article" date="2020" name="Stud. Mycol.">
        <title>101 Dothideomycetes genomes: a test case for predicting lifestyles and emergence of pathogens.</title>
        <authorList>
            <person name="Haridas S."/>
            <person name="Albert R."/>
            <person name="Binder M."/>
            <person name="Bloem J."/>
            <person name="Labutti K."/>
            <person name="Salamov A."/>
            <person name="Andreopoulos B."/>
            <person name="Baker S."/>
            <person name="Barry K."/>
            <person name="Bills G."/>
            <person name="Bluhm B."/>
            <person name="Cannon C."/>
            <person name="Castanera R."/>
            <person name="Culley D."/>
            <person name="Daum C."/>
            <person name="Ezra D."/>
            <person name="Gonzalez J."/>
            <person name="Henrissat B."/>
            <person name="Kuo A."/>
            <person name="Liang C."/>
            <person name="Lipzen A."/>
            <person name="Lutzoni F."/>
            <person name="Magnuson J."/>
            <person name="Mondo S."/>
            <person name="Nolan M."/>
            <person name="Ohm R."/>
            <person name="Pangilinan J."/>
            <person name="Park H.-J."/>
            <person name="Ramirez L."/>
            <person name="Alfaro M."/>
            <person name="Sun H."/>
            <person name="Tritt A."/>
            <person name="Yoshinaga Y."/>
            <person name="Zwiers L.-H."/>
            <person name="Turgeon B."/>
            <person name="Goodwin S."/>
            <person name="Spatafora J."/>
            <person name="Crous P."/>
            <person name="Grigoriev I."/>
        </authorList>
    </citation>
    <scope>NUCLEOTIDE SEQUENCE</scope>
    <source>
        <strain evidence="1">CBS 675.92</strain>
    </source>
</reference>